<accession>A0ABQ4X110</accession>
<feature type="compositionally biased region" description="Polar residues" evidence="1">
    <location>
        <begin position="407"/>
        <end position="420"/>
    </location>
</feature>
<proteinExistence type="predicted"/>
<sequence length="440" mass="50496">MLKKHGLDECVSMSTPMATERLDADLQGTPTDQTTYRRMIGGLMYLTSSRPDIAFATFVCARYQARPTVKHLKEVKRTFRYLRQSYNMGLWYPKDSRFELIAYSDVDHAGCKDDCKSTSGGLQFLGGKLLFGCALNCLTMDISTIGFRCTVTPRVPLLFHAVRSNILRRSTLTSVIIMAQQQHAADVHPDELCPPNKRYDLMDANKKVDLDHFWHTLKEDGSKYRLRFMLDKKELTLTLDDFRQIFHLPQATTNNHNSFMPPPSFSDMVPFYKQVLGYTMELKTQSNFKTTGLLQPWQTLCKIFSKCLTTRVTGWDQPPLKIMQMLYCFINNIHVDYAELLWEGLYYSLHHPTSSIPYPRFTKIIVRRHKNKVGMQIPAWMITDEMKQTEHYQMYANVFGIDVPLTQSQPTASTQGTHRTPSAPRSPKPDKEVAESSGTG</sequence>
<dbReference type="Proteomes" id="UP001151760">
    <property type="component" value="Unassembled WGS sequence"/>
</dbReference>
<organism evidence="2 3">
    <name type="scientific">Tanacetum coccineum</name>
    <dbReference type="NCBI Taxonomy" id="301880"/>
    <lineage>
        <taxon>Eukaryota</taxon>
        <taxon>Viridiplantae</taxon>
        <taxon>Streptophyta</taxon>
        <taxon>Embryophyta</taxon>
        <taxon>Tracheophyta</taxon>
        <taxon>Spermatophyta</taxon>
        <taxon>Magnoliopsida</taxon>
        <taxon>eudicotyledons</taxon>
        <taxon>Gunneridae</taxon>
        <taxon>Pentapetalae</taxon>
        <taxon>asterids</taxon>
        <taxon>campanulids</taxon>
        <taxon>Asterales</taxon>
        <taxon>Asteraceae</taxon>
        <taxon>Asteroideae</taxon>
        <taxon>Anthemideae</taxon>
        <taxon>Anthemidinae</taxon>
        <taxon>Tanacetum</taxon>
    </lineage>
</organism>
<dbReference type="PANTHER" id="PTHR11439">
    <property type="entry name" value="GAG-POL-RELATED RETROTRANSPOSON"/>
    <property type="match status" value="1"/>
</dbReference>
<dbReference type="EMBL" id="BQNB010009109">
    <property type="protein sequence ID" value="GJS58871.1"/>
    <property type="molecule type" value="Genomic_DNA"/>
</dbReference>
<comment type="caution">
    <text evidence="2">The sequence shown here is derived from an EMBL/GenBank/DDBJ whole genome shotgun (WGS) entry which is preliminary data.</text>
</comment>
<feature type="region of interest" description="Disordered" evidence="1">
    <location>
        <begin position="407"/>
        <end position="440"/>
    </location>
</feature>
<evidence type="ECO:0000313" key="3">
    <source>
        <dbReference type="Proteomes" id="UP001151760"/>
    </source>
</evidence>
<evidence type="ECO:0000313" key="2">
    <source>
        <dbReference type="EMBL" id="GJS58871.1"/>
    </source>
</evidence>
<keyword evidence="3" id="KW-1185">Reference proteome</keyword>
<evidence type="ECO:0000256" key="1">
    <source>
        <dbReference type="SAM" id="MobiDB-lite"/>
    </source>
</evidence>
<reference evidence="2" key="1">
    <citation type="journal article" date="2022" name="Int. J. Mol. Sci.">
        <title>Draft Genome of Tanacetum Coccineum: Genomic Comparison of Closely Related Tanacetum-Family Plants.</title>
        <authorList>
            <person name="Yamashiro T."/>
            <person name="Shiraishi A."/>
            <person name="Nakayama K."/>
            <person name="Satake H."/>
        </authorList>
    </citation>
    <scope>NUCLEOTIDE SEQUENCE</scope>
</reference>
<name>A0ABQ4X110_9ASTR</name>
<evidence type="ECO:0008006" key="4">
    <source>
        <dbReference type="Google" id="ProtNLM"/>
    </source>
</evidence>
<gene>
    <name evidence="2" type="ORF">Tco_0653655</name>
</gene>
<reference evidence="2" key="2">
    <citation type="submission" date="2022-01" db="EMBL/GenBank/DDBJ databases">
        <authorList>
            <person name="Yamashiro T."/>
            <person name="Shiraishi A."/>
            <person name="Satake H."/>
            <person name="Nakayama K."/>
        </authorList>
    </citation>
    <scope>NUCLEOTIDE SEQUENCE</scope>
</reference>
<protein>
    <recommendedName>
        <fullName evidence="4">Reverse transcriptase Ty1/copia-type domain-containing protein</fullName>
    </recommendedName>
</protein>
<dbReference type="PANTHER" id="PTHR11439:SF495">
    <property type="entry name" value="REVERSE TRANSCRIPTASE, RNA-DEPENDENT DNA POLYMERASE-RELATED"/>
    <property type="match status" value="1"/>
</dbReference>